<feature type="domain" description="Disease resistance R13L4/SHOC-2-like LRR" evidence="10">
    <location>
        <begin position="327"/>
        <end position="436"/>
    </location>
</feature>
<comment type="caution">
    <text evidence="11">The sequence shown here is derived from an EMBL/GenBank/DDBJ whole genome shotgun (WGS) entry which is preliminary data.</text>
</comment>
<dbReference type="Pfam" id="PF08263">
    <property type="entry name" value="LRRNT_2"/>
    <property type="match status" value="1"/>
</dbReference>
<dbReference type="Pfam" id="PF00560">
    <property type="entry name" value="LRR_1"/>
    <property type="match status" value="2"/>
</dbReference>
<keyword evidence="2" id="KW-0433">Leucine-rich repeat</keyword>
<evidence type="ECO:0000313" key="12">
    <source>
        <dbReference type="Proteomes" id="UP001187192"/>
    </source>
</evidence>
<name>A0AA88ANU3_FICCA</name>
<evidence type="ECO:0000313" key="11">
    <source>
        <dbReference type="EMBL" id="GMN56374.1"/>
    </source>
</evidence>
<keyword evidence="4 8" id="KW-0732">Signal</keyword>
<keyword evidence="7" id="KW-0472">Membrane</keyword>
<evidence type="ECO:0000256" key="6">
    <source>
        <dbReference type="ARBA" id="ARBA00022989"/>
    </source>
</evidence>
<gene>
    <name evidence="11" type="ORF">TIFTF001_025496</name>
</gene>
<proteinExistence type="predicted"/>
<dbReference type="InterPro" id="IPR001611">
    <property type="entry name" value="Leu-rich_rpt"/>
</dbReference>
<evidence type="ECO:0000256" key="4">
    <source>
        <dbReference type="ARBA" id="ARBA00022729"/>
    </source>
</evidence>
<reference evidence="11" key="1">
    <citation type="submission" date="2023-07" db="EMBL/GenBank/DDBJ databases">
        <title>draft genome sequence of fig (Ficus carica).</title>
        <authorList>
            <person name="Takahashi T."/>
            <person name="Nishimura K."/>
        </authorList>
    </citation>
    <scope>NUCLEOTIDE SEQUENCE</scope>
</reference>
<dbReference type="GO" id="GO:0016020">
    <property type="term" value="C:membrane"/>
    <property type="evidence" value="ECO:0007669"/>
    <property type="project" value="UniProtKB-SubCell"/>
</dbReference>
<evidence type="ECO:0008006" key="13">
    <source>
        <dbReference type="Google" id="ProtNLM"/>
    </source>
</evidence>
<dbReference type="FunFam" id="3.80.10.10:FF:000095">
    <property type="entry name" value="LRR receptor-like serine/threonine-protein kinase GSO1"/>
    <property type="match status" value="1"/>
</dbReference>
<accession>A0AA88ANU3</accession>
<evidence type="ECO:0000256" key="1">
    <source>
        <dbReference type="ARBA" id="ARBA00004167"/>
    </source>
</evidence>
<evidence type="ECO:0000256" key="5">
    <source>
        <dbReference type="ARBA" id="ARBA00022737"/>
    </source>
</evidence>
<feature type="signal peptide" evidence="8">
    <location>
        <begin position="1"/>
        <end position="26"/>
    </location>
</feature>
<dbReference type="EMBL" id="BTGU01000063">
    <property type="protein sequence ID" value="GMN56374.1"/>
    <property type="molecule type" value="Genomic_DNA"/>
</dbReference>
<feature type="chain" id="PRO_5041688676" description="Leucine-rich repeat-containing N-terminal plant-type domain-containing protein" evidence="8">
    <location>
        <begin position="27"/>
        <end position="501"/>
    </location>
</feature>
<evidence type="ECO:0000256" key="7">
    <source>
        <dbReference type="ARBA" id="ARBA00023136"/>
    </source>
</evidence>
<evidence type="ECO:0000256" key="2">
    <source>
        <dbReference type="ARBA" id="ARBA00022614"/>
    </source>
</evidence>
<evidence type="ECO:0000256" key="3">
    <source>
        <dbReference type="ARBA" id="ARBA00022692"/>
    </source>
</evidence>
<sequence>MWLFQKLFPLVCYSLLNFFLLDSVVSNSFDTSFQLSNCHDDERAALLRFKQSFVIDRSVSVYEGAYPKVSSWKLDQGGHSNCCAWDGVECDEKTGHVIGLNLNSSCLFGSMNSNSSLFGLFYLRKLNLADNHFNFSPIPSAIGRFSSLTRLDLSDSRFFGQVPLQISHLSKLTFLDLSSRYDDPSKKWLLELQNPNLRSLIQNLTSLEWLHLESVYVPSTVPEFLANISSLKWLLLANCGLYGWNKNLTGYLPEFHQPSPLTWLSLWDTSFSGNIPPSIGKLDSLQMLYLRRCNFSRQLPSSLSNLTQLIWLDLGENHLGGYIPLFLQNLTRLTSLELDGNQMTGPIPSWLGNLNQLETLSLQDNNLNGYIPSSFQNLSQLSYLSLCANRLIGPIPSWLGNLTRLVHVYLYSNDLHGSIPHSLSKLMNLEQLHVQDNNLSGVVEFDMFFNMRSLVDFLLSNNNLSVLFEQRSMNATTSKFTHLGPNSKLDVEYKYGNFEIS</sequence>
<dbReference type="InterPro" id="IPR052595">
    <property type="entry name" value="LRRC69/RLP"/>
</dbReference>
<evidence type="ECO:0000259" key="9">
    <source>
        <dbReference type="Pfam" id="PF08263"/>
    </source>
</evidence>
<dbReference type="InterPro" id="IPR032675">
    <property type="entry name" value="LRR_dom_sf"/>
</dbReference>
<comment type="subcellular location">
    <subcellularLocation>
        <location evidence="1">Membrane</location>
        <topology evidence="1">Single-pass membrane protein</topology>
    </subcellularLocation>
</comment>
<dbReference type="Proteomes" id="UP001187192">
    <property type="component" value="Unassembled WGS sequence"/>
</dbReference>
<keyword evidence="5" id="KW-0677">Repeat</keyword>
<dbReference type="SUPFAM" id="SSF52058">
    <property type="entry name" value="L domain-like"/>
    <property type="match status" value="1"/>
</dbReference>
<keyword evidence="12" id="KW-1185">Reference proteome</keyword>
<dbReference type="AlphaFoldDB" id="A0AA88ANU3"/>
<protein>
    <recommendedName>
        <fullName evidence="13">Leucine-rich repeat-containing N-terminal plant-type domain-containing protein</fullName>
    </recommendedName>
</protein>
<feature type="domain" description="Leucine-rich repeat-containing N-terminal plant-type" evidence="9">
    <location>
        <begin position="39"/>
        <end position="91"/>
    </location>
</feature>
<keyword evidence="3" id="KW-0812">Transmembrane</keyword>
<dbReference type="Gene3D" id="3.80.10.10">
    <property type="entry name" value="Ribonuclease Inhibitor"/>
    <property type="match status" value="5"/>
</dbReference>
<organism evidence="11 12">
    <name type="scientific">Ficus carica</name>
    <name type="common">Common fig</name>
    <dbReference type="NCBI Taxonomy" id="3494"/>
    <lineage>
        <taxon>Eukaryota</taxon>
        <taxon>Viridiplantae</taxon>
        <taxon>Streptophyta</taxon>
        <taxon>Embryophyta</taxon>
        <taxon>Tracheophyta</taxon>
        <taxon>Spermatophyta</taxon>
        <taxon>Magnoliopsida</taxon>
        <taxon>eudicotyledons</taxon>
        <taxon>Gunneridae</taxon>
        <taxon>Pentapetalae</taxon>
        <taxon>rosids</taxon>
        <taxon>fabids</taxon>
        <taxon>Rosales</taxon>
        <taxon>Moraceae</taxon>
        <taxon>Ficeae</taxon>
        <taxon>Ficus</taxon>
    </lineage>
</organism>
<keyword evidence="6" id="KW-1133">Transmembrane helix</keyword>
<dbReference type="PANTHER" id="PTHR48057:SF19">
    <property type="entry name" value="LEUCINE-RICH REPEAT-CONTAINING N-TERMINAL PLANT-TYPE DOMAIN-CONTAINING PROTEIN"/>
    <property type="match status" value="1"/>
</dbReference>
<evidence type="ECO:0000256" key="8">
    <source>
        <dbReference type="SAM" id="SignalP"/>
    </source>
</evidence>
<evidence type="ECO:0000259" key="10">
    <source>
        <dbReference type="Pfam" id="PF23598"/>
    </source>
</evidence>
<dbReference type="InterPro" id="IPR055414">
    <property type="entry name" value="LRR_R13L4/SHOC2-like"/>
</dbReference>
<dbReference type="Pfam" id="PF23598">
    <property type="entry name" value="LRR_14"/>
    <property type="match status" value="1"/>
</dbReference>
<dbReference type="PANTHER" id="PTHR48057">
    <property type="entry name" value="LEUCINE-RICH REPEAT SERINE/THREONINE-PROTEIN KINASE 1"/>
    <property type="match status" value="1"/>
</dbReference>
<dbReference type="InterPro" id="IPR013210">
    <property type="entry name" value="LRR_N_plant-typ"/>
</dbReference>